<dbReference type="EMBL" id="BLLF01000130">
    <property type="protein sequence ID" value="GFH07989.1"/>
    <property type="molecule type" value="Genomic_DNA"/>
</dbReference>
<protein>
    <recommendedName>
        <fullName evidence="2">Autophagy-related protein 101</fullName>
    </recommendedName>
</protein>
<dbReference type="Pfam" id="PF07855">
    <property type="entry name" value="ATG101"/>
    <property type="match status" value="1"/>
</dbReference>
<evidence type="ECO:0000313" key="5">
    <source>
        <dbReference type="Proteomes" id="UP000485058"/>
    </source>
</evidence>
<evidence type="ECO:0000256" key="3">
    <source>
        <dbReference type="ARBA" id="ARBA00023006"/>
    </source>
</evidence>
<accession>A0A699YPC1</accession>
<evidence type="ECO:0000313" key="4">
    <source>
        <dbReference type="EMBL" id="GFH07989.1"/>
    </source>
</evidence>
<dbReference type="PANTHER" id="PTHR13292:SF0">
    <property type="entry name" value="AUTOPHAGY-RELATED PROTEIN 101"/>
    <property type="match status" value="1"/>
</dbReference>
<keyword evidence="5" id="KW-1185">Reference proteome</keyword>
<evidence type="ECO:0000256" key="1">
    <source>
        <dbReference type="ARBA" id="ARBA00007130"/>
    </source>
</evidence>
<dbReference type="GO" id="GO:1990316">
    <property type="term" value="C:Atg1/ULK1 kinase complex"/>
    <property type="evidence" value="ECO:0007669"/>
    <property type="project" value="TreeGrafter"/>
</dbReference>
<keyword evidence="3" id="KW-0072">Autophagy</keyword>
<gene>
    <name evidence="4" type="ORF">HaLaN_02883</name>
</gene>
<dbReference type="AlphaFoldDB" id="A0A699YPC1"/>
<dbReference type="GO" id="GO:0019901">
    <property type="term" value="F:protein kinase binding"/>
    <property type="evidence" value="ECO:0007669"/>
    <property type="project" value="TreeGrafter"/>
</dbReference>
<dbReference type="Proteomes" id="UP000485058">
    <property type="component" value="Unassembled WGS sequence"/>
</dbReference>
<name>A0A699YPC1_HAELA</name>
<comment type="caution">
    <text evidence="4">The sequence shown here is derived from an EMBL/GenBank/DDBJ whole genome shotgun (WGS) entry which is preliminary data.</text>
</comment>
<proteinExistence type="inferred from homology"/>
<feature type="non-terminal residue" evidence="4">
    <location>
        <position position="1"/>
    </location>
</feature>
<organism evidence="4 5">
    <name type="scientific">Haematococcus lacustris</name>
    <name type="common">Green alga</name>
    <name type="synonym">Haematococcus pluvialis</name>
    <dbReference type="NCBI Taxonomy" id="44745"/>
    <lineage>
        <taxon>Eukaryota</taxon>
        <taxon>Viridiplantae</taxon>
        <taxon>Chlorophyta</taxon>
        <taxon>core chlorophytes</taxon>
        <taxon>Chlorophyceae</taxon>
        <taxon>CS clade</taxon>
        <taxon>Chlamydomonadales</taxon>
        <taxon>Haematococcaceae</taxon>
        <taxon>Haematococcus</taxon>
    </lineage>
</organism>
<comment type="similarity">
    <text evidence="1">Belongs to the ATG101 family.</text>
</comment>
<dbReference type="PANTHER" id="PTHR13292">
    <property type="entry name" value="AUTOPHAGY-RELATED PROTEIN 101"/>
    <property type="match status" value="1"/>
</dbReference>
<reference evidence="4 5" key="1">
    <citation type="submission" date="2020-02" db="EMBL/GenBank/DDBJ databases">
        <title>Draft genome sequence of Haematococcus lacustris strain NIES-144.</title>
        <authorList>
            <person name="Morimoto D."/>
            <person name="Nakagawa S."/>
            <person name="Yoshida T."/>
            <person name="Sawayama S."/>
        </authorList>
    </citation>
    <scope>NUCLEOTIDE SEQUENCE [LARGE SCALE GENOMIC DNA]</scope>
    <source>
        <strain evidence="4 5">NIES-144</strain>
    </source>
</reference>
<dbReference type="GO" id="GO:0000045">
    <property type="term" value="P:autophagosome assembly"/>
    <property type="evidence" value="ECO:0007669"/>
    <property type="project" value="TreeGrafter"/>
</dbReference>
<dbReference type="GO" id="GO:0000407">
    <property type="term" value="C:phagophore assembly site"/>
    <property type="evidence" value="ECO:0007669"/>
    <property type="project" value="TreeGrafter"/>
</dbReference>
<evidence type="ECO:0000256" key="2">
    <source>
        <dbReference type="ARBA" id="ARBA00018874"/>
    </source>
</evidence>
<sequence length="176" mass="19270">MANCETFQLPAVVTVGEPELQAALEQRISELCSAVERCPPAEVAQVQLSFYERRQRQAWFGAKDERLHWEQWVISLVVASPAVSLSRSALASAAGSEKSCQGEDQSEQLREGMEAALTHITRCVSERRDHIPPVVSSATLTFPYDVTITWGGQRSAFSLSSVKKALLQASPPPMIG</sequence>
<dbReference type="InterPro" id="IPR012445">
    <property type="entry name" value="ATG101"/>
</dbReference>